<comment type="caution">
    <text evidence="1">The sequence shown here is derived from an EMBL/GenBank/DDBJ whole genome shotgun (WGS) entry which is preliminary data.</text>
</comment>
<sequence>MSLARTALLSTPNSLASSYTRTFATALLQLRSGTWACAGPSLA</sequence>
<accession>A0A7Z0EQZ4</accession>
<protein>
    <submittedName>
        <fullName evidence="1">Uncharacterized protein</fullName>
    </submittedName>
</protein>
<evidence type="ECO:0000313" key="2">
    <source>
        <dbReference type="Proteomes" id="UP000572051"/>
    </source>
</evidence>
<organism evidence="1 2">
    <name type="scientific">Nocardiopsis aegyptia</name>
    <dbReference type="NCBI Taxonomy" id="220378"/>
    <lineage>
        <taxon>Bacteria</taxon>
        <taxon>Bacillati</taxon>
        <taxon>Actinomycetota</taxon>
        <taxon>Actinomycetes</taxon>
        <taxon>Streptosporangiales</taxon>
        <taxon>Nocardiopsidaceae</taxon>
        <taxon>Nocardiopsis</taxon>
    </lineage>
</organism>
<proteinExistence type="predicted"/>
<keyword evidence="2" id="KW-1185">Reference proteome</keyword>
<evidence type="ECO:0000313" key="1">
    <source>
        <dbReference type="EMBL" id="NYJ36667.1"/>
    </source>
</evidence>
<dbReference type="AlphaFoldDB" id="A0A7Z0EQZ4"/>
<gene>
    <name evidence="1" type="ORF">HNR10_004548</name>
</gene>
<reference evidence="1 2" key="1">
    <citation type="submission" date="2020-07" db="EMBL/GenBank/DDBJ databases">
        <title>Sequencing the genomes of 1000 actinobacteria strains.</title>
        <authorList>
            <person name="Klenk H.-P."/>
        </authorList>
    </citation>
    <scope>NUCLEOTIDE SEQUENCE [LARGE SCALE GENOMIC DNA]</scope>
    <source>
        <strain evidence="1 2">DSM 44442</strain>
    </source>
</reference>
<dbReference type="Proteomes" id="UP000572051">
    <property type="component" value="Unassembled WGS sequence"/>
</dbReference>
<name>A0A7Z0EQZ4_9ACTN</name>
<dbReference type="EMBL" id="JACCFS010000001">
    <property type="protein sequence ID" value="NYJ36667.1"/>
    <property type="molecule type" value="Genomic_DNA"/>
</dbReference>